<name>A0AC61RQ27_9FIRM</name>
<organism evidence="1 2">
    <name type="scientific">Petralouisia muris</name>
    <dbReference type="NCBI Taxonomy" id="3032872"/>
    <lineage>
        <taxon>Bacteria</taxon>
        <taxon>Bacillati</taxon>
        <taxon>Bacillota</taxon>
        <taxon>Clostridia</taxon>
        <taxon>Lachnospirales</taxon>
        <taxon>Lachnospiraceae</taxon>
        <taxon>Petralouisia</taxon>
    </lineage>
</organism>
<feature type="non-terminal residue" evidence="1">
    <location>
        <position position="97"/>
    </location>
</feature>
<dbReference type="EMBL" id="SRYA01000101">
    <property type="protein sequence ID" value="TGY88084.1"/>
    <property type="molecule type" value="Genomic_DNA"/>
</dbReference>
<sequence length="97" mass="11075">MISVRQTRALPLAFFRFHLTMDTLAFGYTLPTTRACYGLSPIRLRPYWAHTQKGEESLKSSSPTLLLSPASLNPTSLRKFPHQYIAFLQKLLYGKKS</sequence>
<gene>
    <name evidence="1" type="ORF">E5329_25875</name>
</gene>
<comment type="caution">
    <text evidence="1">The sequence shown here is derived from an EMBL/GenBank/DDBJ whole genome shotgun (WGS) entry which is preliminary data.</text>
</comment>
<evidence type="ECO:0000313" key="2">
    <source>
        <dbReference type="Proteomes" id="UP000304953"/>
    </source>
</evidence>
<keyword evidence="2" id="KW-1185">Reference proteome</keyword>
<protein>
    <submittedName>
        <fullName evidence="1">Uncharacterized protein</fullName>
    </submittedName>
</protein>
<proteinExistence type="predicted"/>
<dbReference type="Proteomes" id="UP000304953">
    <property type="component" value="Unassembled WGS sequence"/>
</dbReference>
<reference evidence="1" key="1">
    <citation type="submission" date="2019-04" db="EMBL/GenBank/DDBJ databases">
        <title>Microbes associate with the intestines of laboratory mice.</title>
        <authorList>
            <person name="Navarre W."/>
            <person name="Wong E."/>
            <person name="Huang K."/>
            <person name="Tropini C."/>
            <person name="Ng K."/>
            <person name="Yu B."/>
        </authorList>
    </citation>
    <scope>NUCLEOTIDE SEQUENCE</scope>
    <source>
        <strain evidence="1">NM01_1-7b</strain>
    </source>
</reference>
<accession>A0AC61RQ27</accession>
<evidence type="ECO:0000313" key="1">
    <source>
        <dbReference type="EMBL" id="TGY88084.1"/>
    </source>
</evidence>